<dbReference type="Proteomes" id="UP001149400">
    <property type="component" value="Unassembled WGS sequence"/>
</dbReference>
<protein>
    <submittedName>
        <fullName evidence="1">Uncharacterized protein</fullName>
    </submittedName>
</protein>
<name>A0ABT5QX60_9GAMM</name>
<reference evidence="1" key="1">
    <citation type="submission" date="2021-12" db="EMBL/GenBank/DDBJ databases">
        <title>Enterovibrio ZSDZ35 sp. nov. and Enterovibrio ZSDZ42 sp. nov., isolated from coastal seawater in Qingdao.</title>
        <authorList>
            <person name="Zhang P."/>
        </authorList>
    </citation>
    <scope>NUCLEOTIDE SEQUENCE</scope>
    <source>
        <strain evidence="1">ZSDZ42</strain>
    </source>
</reference>
<gene>
    <name evidence="1" type="ORF">LRP50_03145</name>
</gene>
<sequence>MPKYQFFCKPDSNRKEFTYADMGSETFLAEKNQLIDLGFEVEDDVIYAETTEEAVQKFKSNFLAPLEDYANSTPSGGAATFVFELYKSAFGKNKQS</sequence>
<dbReference type="RefSeq" id="WP_274163039.1">
    <property type="nucleotide sequence ID" value="NZ_JAJUBC010000003.1"/>
</dbReference>
<proteinExistence type="predicted"/>
<comment type="caution">
    <text evidence="1">The sequence shown here is derived from an EMBL/GenBank/DDBJ whole genome shotgun (WGS) entry which is preliminary data.</text>
</comment>
<organism evidence="1 2">
    <name type="scientific">Enterovibrio gelatinilyticus</name>
    <dbReference type="NCBI Taxonomy" id="2899819"/>
    <lineage>
        <taxon>Bacteria</taxon>
        <taxon>Pseudomonadati</taxon>
        <taxon>Pseudomonadota</taxon>
        <taxon>Gammaproteobacteria</taxon>
        <taxon>Vibrionales</taxon>
        <taxon>Vibrionaceae</taxon>
        <taxon>Enterovibrio</taxon>
    </lineage>
</organism>
<evidence type="ECO:0000313" key="1">
    <source>
        <dbReference type="EMBL" id="MDD1792116.1"/>
    </source>
</evidence>
<keyword evidence="2" id="KW-1185">Reference proteome</keyword>
<dbReference type="EMBL" id="JAJUBC010000003">
    <property type="protein sequence ID" value="MDD1792116.1"/>
    <property type="molecule type" value="Genomic_DNA"/>
</dbReference>
<accession>A0ABT5QX60</accession>
<evidence type="ECO:0000313" key="2">
    <source>
        <dbReference type="Proteomes" id="UP001149400"/>
    </source>
</evidence>